<dbReference type="InterPro" id="IPR051342">
    <property type="entry name" value="PDZ_scaffold"/>
</dbReference>
<dbReference type="OMA" id="PQCINIT"/>
<dbReference type="AlphaFoldDB" id="A0A3Q2Z971"/>
<feature type="domain" description="PDZ" evidence="2">
    <location>
        <begin position="384"/>
        <end position="435"/>
    </location>
</feature>
<dbReference type="Ensembl" id="ENSHCOT00000025448.1">
    <property type="protein sequence ID" value="ENSHCOP00000028388.1"/>
    <property type="gene ID" value="ENSHCOG00000021043.1"/>
</dbReference>
<dbReference type="InterPro" id="IPR036034">
    <property type="entry name" value="PDZ_sf"/>
</dbReference>
<dbReference type="Gene3D" id="2.30.42.10">
    <property type="match status" value="3"/>
</dbReference>
<dbReference type="PANTHER" id="PTHR19964">
    <property type="entry name" value="MULTIPLE PDZ DOMAIN PROTEIN"/>
    <property type="match status" value="1"/>
</dbReference>
<feature type="domain" description="PDZ" evidence="2">
    <location>
        <begin position="24"/>
        <end position="61"/>
    </location>
</feature>
<dbReference type="PANTHER" id="PTHR19964:SF84">
    <property type="entry name" value="LIGAND OF NUMB PROTEIN X 2-LIKE ISOFORM X1"/>
    <property type="match status" value="1"/>
</dbReference>
<accession>A0A3Q2Z971</accession>
<proteinExistence type="predicted"/>
<reference evidence="3" key="1">
    <citation type="submission" date="2025-08" db="UniProtKB">
        <authorList>
            <consortium name="Ensembl"/>
        </authorList>
    </citation>
    <scope>IDENTIFICATION</scope>
</reference>
<dbReference type="InterPro" id="IPR001478">
    <property type="entry name" value="PDZ"/>
</dbReference>
<reference evidence="3" key="2">
    <citation type="submission" date="2025-09" db="UniProtKB">
        <authorList>
            <consortium name="Ensembl"/>
        </authorList>
    </citation>
    <scope>IDENTIFICATION</scope>
</reference>
<evidence type="ECO:0000259" key="2">
    <source>
        <dbReference type="PROSITE" id="PS50106"/>
    </source>
</evidence>
<feature type="domain" description="PDZ" evidence="2">
    <location>
        <begin position="186"/>
        <end position="299"/>
    </location>
</feature>
<dbReference type="STRING" id="109280.ENSHCOP00000028388"/>
<keyword evidence="4" id="KW-1185">Reference proteome</keyword>
<feature type="compositionally biased region" description="Polar residues" evidence="1">
    <location>
        <begin position="104"/>
        <end position="114"/>
    </location>
</feature>
<dbReference type="Proteomes" id="UP000264820">
    <property type="component" value="Unplaced"/>
</dbReference>
<dbReference type="SMART" id="SM00228">
    <property type="entry name" value="PDZ"/>
    <property type="match status" value="2"/>
</dbReference>
<sequence length="468" mass="49535">LHQAGTPRKSRPQPWRELPGEPLCVELDKEAGGGVGLSLAGNRDRRALGVFVAGLRPGGTSCGGAPVRATYALWALCGRSTTRFFTDGATATPRPSSGAPPPKSNWSCSGNGSLSPLKRPRRHVDDVDPASQGPRRHRADGAPALPSVSPPAGDPVVTVTGLALPTGSPASRDPSTCPVLPGRETTLEIRKGRLGLGLSVAGGADTQLVSPIFLFTPLALWTPVLDAIRSATWLDPYLHVHFTFRAVVILEVYDEGAAAKDGRLLPGDRILEVRAHASEAVAALRRPCSKVAVKVARRAETDAGWSGSARPRGLGFSVAGKRSALQYSSSVFARVALSLHYLRVFPSGGRPRLHRHDPTPRRRRQHAAAQGACVRAGEGALKCASDSDDWRVRVQVGDRIVSINGRSLDALSHRDVVGVLKEASGNVCLQVVADTNVAAILSRMQNLSSGASAFLPPVDWWCPRSSSC</sequence>
<feature type="region of interest" description="Disordered" evidence="1">
    <location>
        <begin position="88"/>
        <end position="152"/>
    </location>
</feature>
<name>A0A3Q2Z971_HIPCM</name>
<dbReference type="GeneTree" id="ENSGT00940000155136"/>
<organism evidence="3 4">
    <name type="scientific">Hippocampus comes</name>
    <name type="common">Tiger tail seahorse</name>
    <dbReference type="NCBI Taxonomy" id="109280"/>
    <lineage>
        <taxon>Eukaryota</taxon>
        <taxon>Metazoa</taxon>
        <taxon>Chordata</taxon>
        <taxon>Craniata</taxon>
        <taxon>Vertebrata</taxon>
        <taxon>Euteleostomi</taxon>
        <taxon>Actinopterygii</taxon>
        <taxon>Neopterygii</taxon>
        <taxon>Teleostei</taxon>
        <taxon>Neoteleostei</taxon>
        <taxon>Acanthomorphata</taxon>
        <taxon>Syngnathiaria</taxon>
        <taxon>Syngnathiformes</taxon>
        <taxon>Syngnathoidei</taxon>
        <taxon>Syngnathidae</taxon>
        <taxon>Hippocampus</taxon>
    </lineage>
</organism>
<dbReference type="SUPFAM" id="SSF50156">
    <property type="entry name" value="PDZ domain-like"/>
    <property type="match status" value="3"/>
</dbReference>
<evidence type="ECO:0000313" key="3">
    <source>
        <dbReference type="Ensembl" id="ENSHCOP00000028388.1"/>
    </source>
</evidence>
<evidence type="ECO:0000256" key="1">
    <source>
        <dbReference type="SAM" id="MobiDB-lite"/>
    </source>
</evidence>
<evidence type="ECO:0000313" key="4">
    <source>
        <dbReference type="Proteomes" id="UP000264820"/>
    </source>
</evidence>
<dbReference type="PROSITE" id="PS50106">
    <property type="entry name" value="PDZ"/>
    <property type="match status" value="3"/>
</dbReference>
<dbReference type="Pfam" id="PF00595">
    <property type="entry name" value="PDZ"/>
    <property type="match status" value="1"/>
</dbReference>
<protein>
    <recommendedName>
        <fullName evidence="2">PDZ domain-containing protein</fullName>
    </recommendedName>
</protein>